<dbReference type="RefSeq" id="WP_014965870.1">
    <property type="nucleotide sequence ID" value="NC_018656.1"/>
</dbReference>
<dbReference type="HOGENOM" id="CLU_448799_0_0_2"/>
<dbReference type="eggNOG" id="arCOG08793">
    <property type="taxonomic scope" value="Archaea"/>
</dbReference>
<dbReference type="PATRIC" id="fig|1229909.8.peg.1875"/>
<dbReference type="Proteomes" id="UP000006100">
    <property type="component" value="Chromosome"/>
</dbReference>
<sequence length="608" mass="65513">MNKILIRSQTVLLSILILSSFSFLQVTDSFATSATHEGISSPDTINFRTITNQGTADDVSDPILYLDKTNYRPGETGTVTVTDANANVTSGVIDFTTAIISASSLTLTETGTDTGIFTGTFTVGNTAPSVDYTPDPKNAIRAQIDIPTGFTGDLTFSDSIVTDGEADATCFYPVTGALKITGTLGVQPNIILSYANANFTGVVAGNTAFDLGMYYKASGQQFERITLPFTGGDNNFINTGDKTIESKNSGDTGSLTGLGILDPGGWVGITDYQGEYVLGVDSGCSGGGGGGLVSPGLVVNALAGLTSGGGGGSPQSSLANLITNPVIDVPEEIQQMVISHDQYTPLLPMNPDSFEEFDLPLVINDQGFVLGGFSNTLQTQTLETDTPVTLKFTVYTDDKVQHFSMYTNLRGIDDSIPESDTQILYNDGKDLQIIDPQGFFSDAKITVTEEEDSVKKFITVELTFAKEMDTSHIITRMWDSHLRSGDTHILDAIKVESAQPEIILVPQDTEEIQVEELTVQTIPKWVKNNAGWWVDEQIDDEAFVAGIQYMINNGIMYVPNTGSVNSSVTEIPDWIKNNAGWWAENQISDDDFVKAMEWLITNGVVYIE</sequence>
<evidence type="ECO:0008006" key="3">
    <source>
        <dbReference type="Google" id="ProtNLM"/>
    </source>
</evidence>
<reference evidence="1 2" key="1">
    <citation type="journal article" date="2012" name="J. Bacteriol.">
        <title>Draft Genome Sequence of an Ammonia-Oxidizing Archaeon, "Candidatus Nitrosopumilus sediminis" AR2, from Svalbard in the Arctic Circle.</title>
        <authorList>
            <person name="Park S.J."/>
            <person name="Kim J.G."/>
            <person name="Jung M.Y."/>
            <person name="Kim S.J."/>
            <person name="Cha I.T."/>
            <person name="Ghai R."/>
            <person name="Martin-Cuadrado A.B."/>
            <person name="Rodriguez-Valera F."/>
            <person name="Rhee S.K."/>
        </authorList>
    </citation>
    <scope>NUCLEOTIDE SEQUENCE [LARGE SCALE GENOMIC DNA]</scope>
    <source>
        <strain evidence="1 2">AR2</strain>
    </source>
</reference>
<accession>K0BBB7</accession>
<evidence type="ECO:0000313" key="2">
    <source>
        <dbReference type="Proteomes" id="UP000006100"/>
    </source>
</evidence>
<organism evidence="1 2">
    <name type="scientific">Candidatus Nitrosopumilus sediminis</name>
    <dbReference type="NCBI Taxonomy" id="1229909"/>
    <lineage>
        <taxon>Archaea</taxon>
        <taxon>Nitrososphaerota</taxon>
        <taxon>Nitrososphaeria</taxon>
        <taxon>Nitrosopumilales</taxon>
        <taxon>Nitrosopumilaceae</taxon>
        <taxon>Nitrosopumilus</taxon>
    </lineage>
</organism>
<dbReference type="KEGG" id="nir:NSED_08555"/>
<gene>
    <name evidence="1" type="ORF">NSED_08555</name>
</gene>
<protein>
    <recommendedName>
        <fullName evidence="3">Peptidase</fullName>
    </recommendedName>
</protein>
<proteinExistence type="predicted"/>
<name>K0BBB7_9ARCH</name>
<evidence type="ECO:0000313" key="1">
    <source>
        <dbReference type="EMBL" id="AFS83503.1"/>
    </source>
</evidence>
<dbReference type="STRING" id="1229909.NSED_08555"/>
<keyword evidence="2" id="KW-1185">Reference proteome</keyword>
<dbReference type="GeneID" id="13698474"/>
<dbReference type="AlphaFoldDB" id="K0BBB7"/>
<dbReference type="EMBL" id="CP003843">
    <property type="protein sequence ID" value="AFS83503.1"/>
    <property type="molecule type" value="Genomic_DNA"/>
</dbReference>